<dbReference type="EMBL" id="FMXA01000015">
    <property type="protein sequence ID" value="SDA54193.1"/>
    <property type="molecule type" value="Genomic_DNA"/>
</dbReference>
<feature type="coiled-coil region" evidence="1">
    <location>
        <begin position="148"/>
        <end position="234"/>
    </location>
</feature>
<accession>A0A1G5W7Z9</accession>
<dbReference type="GeneID" id="87756206"/>
<gene>
    <name evidence="3" type="ORF">SAMN02910343_01192</name>
</gene>
<dbReference type="RefSeq" id="WP_091364818.1">
    <property type="nucleotide sequence ID" value="NZ_FMXA01000015.1"/>
</dbReference>
<evidence type="ECO:0000256" key="1">
    <source>
        <dbReference type="SAM" id="Coils"/>
    </source>
</evidence>
<organism evidence="3 4">
    <name type="scientific">Allisonella histaminiformans</name>
    <dbReference type="NCBI Taxonomy" id="209880"/>
    <lineage>
        <taxon>Bacteria</taxon>
        <taxon>Bacillati</taxon>
        <taxon>Bacillota</taxon>
        <taxon>Negativicutes</taxon>
        <taxon>Veillonellales</taxon>
        <taxon>Veillonellaceae</taxon>
        <taxon>Allisonella</taxon>
    </lineage>
</organism>
<reference evidence="3 4" key="1">
    <citation type="submission" date="2016-10" db="EMBL/GenBank/DDBJ databases">
        <authorList>
            <person name="de Groot N.N."/>
        </authorList>
    </citation>
    <scope>NUCLEOTIDE SEQUENCE [LARGE SCALE GENOMIC DNA]</scope>
    <source>
        <strain evidence="3 4">DSM 15230</strain>
    </source>
</reference>
<protein>
    <submittedName>
        <fullName evidence="3">Uncharacterized protein</fullName>
    </submittedName>
</protein>
<dbReference type="AlphaFoldDB" id="A0A1G5W7Z9"/>
<sequence length="288" mass="32261">MTPRDITHKLYDLIIQKKSSPFLKTAQGRLGANDEPFQVTIAEMLKNVKDSNHQPFVNKDRTLVVKKNIKSSKAGNEHDNNESNYFQKGGQYKGGYSPESNAIHLFAVADQFTIMLCVYPLSYSSAASSDGGCSTQTAGQPMTITMQLTQWNTLKKALTEQNMELEQLRQKLKMLRSTSSEQMKLLENLQNELNATQKNLTNASISLTECRNELEKSKASLETLKVQIQAMEHKQVVMRRQRDAYAFGFALSVASLLNLFAIQDAQKSSINTAKSGDNFAVHFAVLIR</sequence>
<keyword evidence="2" id="KW-0472">Membrane</keyword>
<proteinExistence type="predicted"/>
<keyword evidence="4" id="KW-1185">Reference proteome</keyword>
<evidence type="ECO:0000313" key="3">
    <source>
        <dbReference type="EMBL" id="SDA54193.1"/>
    </source>
</evidence>
<dbReference type="Gene3D" id="1.10.287.1490">
    <property type="match status" value="1"/>
</dbReference>
<keyword evidence="2" id="KW-1133">Transmembrane helix</keyword>
<feature type="transmembrane region" description="Helical" evidence="2">
    <location>
        <begin position="244"/>
        <end position="262"/>
    </location>
</feature>
<keyword evidence="1" id="KW-0175">Coiled coil</keyword>
<dbReference type="Proteomes" id="UP000199689">
    <property type="component" value="Unassembled WGS sequence"/>
</dbReference>
<name>A0A1G5W7Z9_9FIRM</name>
<evidence type="ECO:0000313" key="4">
    <source>
        <dbReference type="Proteomes" id="UP000199689"/>
    </source>
</evidence>
<keyword evidence="2" id="KW-0812">Transmembrane</keyword>
<evidence type="ECO:0000256" key="2">
    <source>
        <dbReference type="SAM" id="Phobius"/>
    </source>
</evidence>